<evidence type="ECO:0000256" key="7">
    <source>
        <dbReference type="ARBA" id="ARBA00023170"/>
    </source>
</evidence>
<dbReference type="GO" id="GO:0005886">
    <property type="term" value="C:plasma membrane"/>
    <property type="evidence" value="ECO:0007669"/>
    <property type="project" value="UniProtKB-SubCell"/>
</dbReference>
<dbReference type="PRINTS" id="PR00237">
    <property type="entry name" value="GPCRRHODOPSN"/>
</dbReference>
<comment type="caution">
    <text evidence="11">The sequence shown here is derived from an EMBL/GenBank/DDBJ whole genome shotgun (WGS) entry which is preliminary data.</text>
</comment>
<evidence type="ECO:0000256" key="6">
    <source>
        <dbReference type="ARBA" id="ARBA00023136"/>
    </source>
</evidence>
<evidence type="ECO:0000256" key="4">
    <source>
        <dbReference type="ARBA" id="ARBA00022989"/>
    </source>
</evidence>
<evidence type="ECO:0000256" key="2">
    <source>
        <dbReference type="ARBA" id="ARBA00022475"/>
    </source>
</evidence>
<dbReference type="STRING" id="307972.A0A2G8KNT4"/>
<feature type="transmembrane region" description="Helical" evidence="9">
    <location>
        <begin position="259"/>
        <end position="276"/>
    </location>
</feature>
<feature type="transmembrane region" description="Helical" evidence="9">
    <location>
        <begin position="27"/>
        <end position="51"/>
    </location>
</feature>
<organism evidence="11 12">
    <name type="scientific">Stichopus japonicus</name>
    <name type="common">Sea cucumber</name>
    <dbReference type="NCBI Taxonomy" id="307972"/>
    <lineage>
        <taxon>Eukaryota</taxon>
        <taxon>Metazoa</taxon>
        <taxon>Echinodermata</taxon>
        <taxon>Eleutherozoa</taxon>
        <taxon>Echinozoa</taxon>
        <taxon>Holothuroidea</taxon>
        <taxon>Aspidochirotacea</taxon>
        <taxon>Aspidochirotida</taxon>
        <taxon>Stichopodidae</taxon>
        <taxon>Apostichopus</taxon>
    </lineage>
</organism>
<dbReference type="PANTHER" id="PTHR24228:SF72">
    <property type="entry name" value="G-PROTEIN COUPLED RECEPTORS FAMILY 1 PROFILE DOMAIN-CONTAINING PROTEIN"/>
    <property type="match status" value="1"/>
</dbReference>
<dbReference type="PROSITE" id="PS50262">
    <property type="entry name" value="G_PROTEIN_RECEP_F1_2"/>
    <property type="match status" value="1"/>
</dbReference>
<feature type="transmembrane region" description="Helical" evidence="9">
    <location>
        <begin position="103"/>
        <end position="122"/>
    </location>
</feature>
<feature type="transmembrane region" description="Helical" evidence="9">
    <location>
        <begin position="63"/>
        <end position="83"/>
    </location>
</feature>
<name>A0A2G8KNT4_STIJA</name>
<feature type="transmembrane region" description="Helical" evidence="9">
    <location>
        <begin position="143"/>
        <end position="167"/>
    </location>
</feature>
<dbReference type="EMBL" id="MRZV01000452">
    <property type="protein sequence ID" value="PIK49674.1"/>
    <property type="molecule type" value="Genomic_DNA"/>
</dbReference>
<reference evidence="11 12" key="1">
    <citation type="journal article" date="2017" name="PLoS Biol.">
        <title>The sea cucumber genome provides insights into morphological evolution and visceral regeneration.</title>
        <authorList>
            <person name="Zhang X."/>
            <person name="Sun L."/>
            <person name="Yuan J."/>
            <person name="Sun Y."/>
            <person name="Gao Y."/>
            <person name="Zhang L."/>
            <person name="Li S."/>
            <person name="Dai H."/>
            <person name="Hamel J.F."/>
            <person name="Liu C."/>
            <person name="Yu Y."/>
            <person name="Liu S."/>
            <person name="Lin W."/>
            <person name="Guo K."/>
            <person name="Jin S."/>
            <person name="Xu P."/>
            <person name="Storey K.B."/>
            <person name="Huan P."/>
            <person name="Zhang T."/>
            <person name="Zhou Y."/>
            <person name="Zhang J."/>
            <person name="Lin C."/>
            <person name="Li X."/>
            <person name="Xing L."/>
            <person name="Huo D."/>
            <person name="Sun M."/>
            <person name="Wang L."/>
            <person name="Mercier A."/>
            <person name="Li F."/>
            <person name="Yang H."/>
            <person name="Xiang J."/>
        </authorList>
    </citation>
    <scope>NUCLEOTIDE SEQUENCE [LARGE SCALE GENOMIC DNA]</scope>
    <source>
        <strain evidence="11">Shaxun</strain>
        <tissue evidence="11">Muscle</tissue>
    </source>
</reference>
<keyword evidence="8" id="KW-0807">Transducer</keyword>
<protein>
    <submittedName>
        <fullName evidence="11">Putative alpha-1D adrenergic receptor-like</fullName>
    </submittedName>
</protein>
<evidence type="ECO:0000256" key="9">
    <source>
        <dbReference type="SAM" id="Phobius"/>
    </source>
</evidence>
<dbReference type="CDD" id="cd00637">
    <property type="entry name" value="7tm_classA_rhodopsin-like"/>
    <property type="match status" value="1"/>
</dbReference>
<evidence type="ECO:0000313" key="11">
    <source>
        <dbReference type="EMBL" id="PIK49674.1"/>
    </source>
</evidence>
<evidence type="ECO:0000256" key="5">
    <source>
        <dbReference type="ARBA" id="ARBA00023040"/>
    </source>
</evidence>
<keyword evidence="7 11" id="KW-0675">Receptor</keyword>
<keyword evidence="2" id="KW-1003">Cell membrane</keyword>
<dbReference type="Proteomes" id="UP000230750">
    <property type="component" value="Unassembled WGS sequence"/>
</dbReference>
<feature type="domain" description="G-protein coupled receptors family 1 profile" evidence="10">
    <location>
        <begin position="43"/>
        <end position="306"/>
    </location>
</feature>
<dbReference type="OrthoDB" id="6376512at2759"/>
<comment type="subcellular location">
    <subcellularLocation>
        <location evidence="1">Cell membrane</location>
        <topology evidence="1">Multi-pass membrane protein</topology>
    </subcellularLocation>
</comment>
<keyword evidence="5" id="KW-0297">G-protein coupled receptor</keyword>
<dbReference type="GO" id="GO:0004930">
    <property type="term" value="F:G protein-coupled receptor activity"/>
    <property type="evidence" value="ECO:0007669"/>
    <property type="project" value="UniProtKB-KW"/>
</dbReference>
<keyword evidence="4 9" id="KW-1133">Transmembrane helix</keyword>
<gene>
    <name evidence="11" type="ORF">BSL78_13441</name>
</gene>
<keyword evidence="3 9" id="KW-0812">Transmembrane</keyword>
<evidence type="ECO:0000256" key="1">
    <source>
        <dbReference type="ARBA" id="ARBA00004651"/>
    </source>
</evidence>
<dbReference type="InterPro" id="IPR017452">
    <property type="entry name" value="GPCR_Rhodpsn_7TM"/>
</dbReference>
<proteinExistence type="predicted"/>
<accession>A0A2G8KNT4</accession>
<feature type="transmembrane region" description="Helical" evidence="9">
    <location>
        <begin position="288"/>
        <end position="308"/>
    </location>
</feature>
<keyword evidence="12" id="KW-1185">Reference proteome</keyword>
<keyword evidence="6 9" id="KW-0472">Membrane</keyword>
<sequence>MNFTTPELSTTSPSNNSFVFKDYQQRLTVAIIACTISAIGVPGNTLVILAVTLSKRLQTRTNFFIVNLSCADLLTCFTLPVQAYTVLHDELPLPTRVCKALAVLMWLGVGSSIISLALIAVVRFYVITKPRQTYTQVFRKRNLILLTLLAWLTPLSLMIIPPCFGVGEIGYSVKYKFCMTSSSNKWHDLFSSLNGIVVPIPCLFVIIVCYTRIYLFVRRVSLDVLLLANCGPCEARTATSPRTTLEIALFRRQVTVAKNLFLVVCSYLLCVMPFGVNCSLPSYTYAALPWTFIFFCVTCCINPILYGLKHPQFQEVLCLHLSGPWRRRGAEREPLLRPSRNT</sequence>
<dbReference type="Gene3D" id="1.20.1070.10">
    <property type="entry name" value="Rhodopsin 7-helix transmembrane proteins"/>
    <property type="match status" value="1"/>
</dbReference>
<feature type="transmembrane region" description="Helical" evidence="9">
    <location>
        <begin position="196"/>
        <end position="217"/>
    </location>
</feature>
<evidence type="ECO:0000313" key="12">
    <source>
        <dbReference type="Proteomes" id="UP000230750"/>
    </source>
</evidence>
<dbReference type="AlphaFoldDB" id="A0A2G8KNT4"/>
<evidence type="ECO:0000256" key="8">
    <source>
        <dbReference type="ARBA" id="ARBA00023224"/>
    </source>
</evidence>
<dbReference type="Pfam" id="PF00001">
    <property type="entry name" value="7tm_1"/>
    <property type="match status" value="1"/>
</dbReference>
<dbReference type="InterPro" id="IPR000276">
    <property type="entry name" value="GPCR_Rhodpsn"/>
</dbReference>
<evidence type="ECO:0000256" key="3">
    <source>
        <dbReference type="ARBA" id="ARBA00022692"/>
    </source>
</evidence>
<dbReference type="PANTHER" id="PTHR24228">
    <property type="entry name" value="B2 BRADYKININ RECEPTOR/ANGIOTENSIN II RECEPTOR"/>
    <property type="match status" value="1"/>
</dbReference>
<evidence type="ECO:0000259" key="10">
    <source>
        <dbReference type="PROSITE" id="PS50262"/>
    </source>
</evidence>
<dbReference type="SUPFAM" id="SSF81321">
    <property type="entry name" value="Family A G protein-coupled receptor-like"/>
    <property type="match status" value="1"/>
</dbReference>